<dbReference type="RefSeq" id="WP_116496396.1">
    <property type="nucleotide sequence ID" value="NZ_QENZ01000004.1"/>
</dbReference>
<sequence length="100" mass="11783">MEHDESYLTDTIVEIKRMVLVLVTLNERLKERVSELELEKKSWDVEKEEMQNQLQQLQEDYNILKLAKAVQGDGESSEAKMQISKLMREIDQCMVLIQNL</sequence>
<evidence type="ECO:0000313" key="2">
    <source>
        <dbReference type="EMBL" id="PVX50842.1"/>
    </source>
</evidence>
<dbReference type="EMBL" id="QENZ01000004">
    <property type="protein sequence ID" value="PVX50842.1"/>
    <property type="molecule type" value="Genomic_DNA"/>
</dbReference>
<dbReference type="AlphaFoldDB" id="A0A7L4UQG9"/>
<name>A0A7L4UQG9_BALHA</name>
<dbReference type="OrthoDB" id="1467932at2"/>
<dbReference type="Proteomes" id="UP000251835">
    <property type="component" value="Unassembled WGS sequence"/>
</dbReference>
<evidence type="ECO:0000256" key="1">
    <source>
        <dbReference type="SAM" id="Coils"/>
    </source>
</evidence>
<reference evidence="2 3" key="1">
    <citation type="submission" date="2018-05" db="EMBL/GenBank/DDBJ databases">
        <title>Genomic Encyclopedia of Type Strains, Phase IV (KMG-IV): sequencing the most valuable type-strain genomes for metagenomic binning, comparative biology and taxonomic classification.</title>
        <authorList>
            <person name="Goeker M."/>
        </authorList>
    </citation>
    <scope>NUCLEOTIDE SEQUENCE [LARGE SCALE GENOMIC DNA]</scope>
    <source>
        <strain evidence="2 3">DSM 28579</strain>
    </source>
</reference>
<evidence type="ECO:0008006" key="4">
    <source>
        <dbReference type="Google" id="ProtNLM"/>
    </source>
</evidence>
<proteinExistence type="predicted"/>
<keyword evidence="1" id="KW-0175">Coiled coil</keyword>
<evidence type="ECO:0000313" key="3">
    <source>
        <dbReference type="Proteomes" id="UP000251835"/>
    </source>
</evidence>
<organism evidence="2 3">
    <name type="scientific">Balneicella halophila</name>
    <dbReference type="NCBI Taxonomy" id="1537566"/>
    <lineage>
        <taxon>Bacteria</taxon>
        <taxon>Pseudomonadati</taxon>
        <taxon>Bacteroidota</taxon>
        <taxon>Bacteroidia</taxon>
        <taxon>Bacteroidales</taxon>
        <taxon>Balneicellaceae</taxon>
        <taxon>Balneicella</taxon>
    </lineage>
</organism>
<feature type="coiled-coil region" evidence="1">
    <location>
        <begin position="26"/>
        <end position="67"/>
    </location>
</feature>
<gene>
    <name evidence="2" type="ORF">C7377_1160</name>
</gene>
<comment type="caution">
    <text evidence="2">The sequence shown here is derived from an EMBL/GenBank/DDBJ whole genome shotgun (WGS) entry which is preliminary data.</text>
</comment>
<accession>A0A7L4UQG9</accession>
<protein>
    <recommendedName>
        <fullName evidence="4">Cell division protein ZapB</fullName>
    </recommendedName>
</protein>
<keyword evidence="3" id="KW-1185">Reference proteome</keyword>